<keyword evidence="1" id="KW-1133">Transmembrane helix</keyword>
<evidence type="ECO:0000259" key="2">
    <source>
        <dbReference type="SMART" id="SM01269"/>
    </source>
</evidence>
<dbReference type="SMART" id="SM01269">
    <property type="entry name" value="Lipid_DES"/>
    <property type="match status" value="1"/>
</dbReference>
<comment type="caution">
    <text evidence="3">The sequence shown here is derived from an EMBL/GenBank/DDBJ whole genome shotgun (WGS) entry which is preliminary data.</text>
</comment>
<organism evidence="3 4">
    <name type="scientific">Smittium megazygosporum</name>
    <dbReference type="NCBI Taxonomy" id="133381"/>
    <lineage>
        <taxon>Eukaryota</taxon>
        <taxon>Fungi</taxon>
        <taxon>Fungi incertae sedis</taxon>
        <taxon>Zoopagomycota</taxon>
        <taxon>Kickxellomycotina</taxon>
        <taxon>Harpellomycetes</taxon>
        <taxon>Harpellales</taxon>
        <taxon>Legeriomycetaceae</taxon>
        <taxon>Smittium</taxon>
    </lineage>
</organism>
<proteinExistence type="predicted"/>
<gene>
    <name evidence="3" type="ORF">BB560_006632</name>
</gene>
<dbReference type="AlphaFoldDB" id="A0A2T9Y2R1"/>
<dbReference type="GO" id="GO:0046513">
    <property type="term" value="P:ceramide biosynthetic process"/>
    <property type="evidence" value="ECO:0007669"/>
    <property type="project" value="TreeGrafter"/>
</dbReference>
<feature type="domain" description="Sphingolipid delta4-desaturase N-terminal" evidence="2">
    <location>
        <begin position="29"/>
        <end position="63"/>
    </location>
</feature>
<evidence type="ECO:0000313" key="4">
    <source>
        <dbReference type="Proteomes" id="UP000245609"/>
    </source>
</evidence>
<accession>A0A2T9Y2R1</accession>
<reference evidence="3 4" key="1">
    <citation type="journal article" date="2018" name="MBio">
        <title>Comparative Genomics Reveals the Core Gene Toolbox for the Fungus-Insect Symbiosis.</title>
        <authorList>
            <person name="Wang Y."/>
            <person name="Stata M."/>
            <person name="Wang W."/>
            <person name="Stajich J.E."/>
            <person name="White M.M."/>
            <person name="Moncalvo J.M."/>
        </authorList>
    </citation>
    <scope>NUCLEOTIDE SEQUENCE [LARGE SCALE GENOMIC DNA]</scope>
    <source>
        <strain evidence="3 4">SC-DP-2</strain>
    </source>
</reference>
<evidence type="ECO:0000256" key="1">
    <source>
        <dbReference type="SAM" id="Phobius"/>
    </source>
</evidence>
<sequence>MTETKPTIDPRAPSFIGSWLRSIPNKDTQPTTDIYDEPHLKRKIAILKKYPQIRELITYDVRTQYITYAFSFSQLALGYYFGRMFTGSYLVYCLAAYFISGTIVAQYGVIFHEISHDLAAKTPLMNRFVGLVCNIPMLVPLAMSFRRYHLEHHSYQGVRGYDPDLPLDWEVKYIGNSPVRKFFFLTIYGIMYIGRGLAQGKFMNTWELINVVWSICWDLILFKLMGWKGIAYLVLSVLCGYGPHPGAAHFIQEHYTYADGQETYDYYGSGNWFYMNIGYHNEHHDFLNVPWSNLPKIRAIAPEYYDDLAYHTSWFKVLYQFVTCKLMAPQSRLVRSLETHKYARRNYKVGDEEKSKSFVPGVDLSLISDASLEKEYQKLVSL</sequence>
<dbReference type="GO" id="GO:0042284">
    <property type="term" value="F:sphingolipid delta-4 desaturase activity"/>
    <property type="evidence" value="ECO:0007669"/>
    <property type="project" value="TreeGrafter"/>
</dbReference>
<dbReference type="EMBL" id="MBFS01003444">
    <property type="protein sequence ID" value="PVU86632.1"/>
    <property type="molecule type" value="Genomic_DNA"/>
</dbReference>
<dbReference type="InterPro" id="IPR005804">
    <property type="entry name" value="FA_desaturase_dom"/>
</dbReference>
<feature type="transmembrane region" description="Helical" evidence="1">
    <location>
        <begin position="182"/>
        <end position="202"/>
    </location>
</feature>
<dbReference type="Pfam" id="PF00487">
    <property type="entry name" value="FA_desaturase"/>
    <property type="match status" value="1"/>
</dbReference>
<keyword evidence="4" id="KW-1185">Reference proteome</keyword>
<protein>
    <recommendedName>
        <fullName evidence="2">Sphingolipid delta4-desaturase N-terminal domain-containing protein</fullName>
    </recommendedName>
</protein>
<keyword evidence="1" id="KW-0472">Membrane</keyword>
<evidence type="ECO:0000313" key="3">
    <source>
        <dbReference type="EMBL" id="PVU86632.1"/>
    </source>
</evidence>
<dbReference type="STRING" id="133381.A0A2T9Y2R1"/>
<dbReference type="PANTHER" id="PTHR12879">
    <property type="entry name" value="SPHINGOLIPID DELTA 4 DESATURASE/C-4 HYDROXYLASE PROTEIN DES2"/>
    <property type="match status" value="1"/>
</dbReference>
<dbReference type="Pfam" id="PF08557">
    <property type="entry name" value="Lipid_DES"/>
    <property type="match status" value="1"/>
</dbReference>
<dbReference type="PANTHER" id="PTHR12879:SF8">
    <property type="entry name" value="SPHINGOLIPID DELTA(4)-DESATURASE DES1"/>
    <property type="match status" value="1"/>
</dbReference>
<dbReference type="InterPro" id="IPR013866">
    <property type="entry name" value="Sphingolipid_d4-desaturase_N"/>
</dbReference>
<dbReference type="Proteomes" id="UP000245609">
    <property type="component" value="Unassembled WGS sequence"/>
</dbReference>
<dbReference type="OrthoDB" id="200948at2759"/>
<feature type="transmembrane region" description="Helical" evidence="1">
    <location>
        <begin position="128"/>
        <end position="145"/>
    </location>
</feature>
<dbReference type="GO" id="GO:0016020">
    <property type="term" value="C:membrane"/>
    <property type="evidence" value="ECO:0007669"/>
    <property type="project" value="GOC"/>
</dbReference>
<feature type="transmembrane region" description="Helical" evidence="1">
    <location>
        <begin position="89"/>
        <end position="108"/>
    </location>
</feature>
<name>A0A2T9Y2R1_9FUNG</name>
<keyword evidence="1" id="KW-0812">Transmembrane</keyword>